<dbReference type="InParanoid" id="A0A665VBR3"/>
<dbReference type="GO" id="GO:0016020">
    <property type="term" value="C:membrane"/>
    <property type="evidence" value="ECO:0007669"/>
    <property type="project" value="UniProtKB-SubCell"/>
</dbReference>
<dbReference type="OMA" id="LYIEEPG"/>
<evidence type="ECO:0000256" key="9">
    <source>
        <dbReference type="ARBA" id="ARBA00023180"/>
    </source>
</evidence>
<comment type="function">
    <text evidence="11">Cell surface proteoglycan.</text>
</comment>
<dbReference type="InterPro" id="IPR030479">
    <property type="entry name" value="Syndecan_CS"/>
</dbReference>
<evidence type="ECO:0000256" key="3">
    <source>
        <dbReference type="ARBA" id="ARBA00010241"/>
    </source>
</evidence>
<evidence type="ECO:0000256" key="12">
    <source>
        <dbReference type="SAM" id="MobiDB-lite"/>
    </source>
</evidence>
<feature type="region of interest" description="Disordered" evidence="12">
    <location>
        <begin position="90"/>
        <end position="128"/>
    </location>
</feature>
<evidence type="ECO:0000256" key="4">
    <source>
        <dbReference type="ARBA" id="ARBA00022692"/>
    </source>
</evidence>
<dbReference type="Proteomes" id="UP000472264">
    <property type="component" value="Chromosome 6"/>
</dbReference>
<evidence type="ECO:0000256" key="14">
    <source>
        <dbReference type="SAM" id="SignalP"/>
    </source>
</evidence>
<keyword evidence="17" id="KW-1185">Reference proteome</keyword>
<reference evidence="16" key="3">
    <citation type="submission" date="2025-09" db="UniProtKB">
        <authorList>
            <consortium name="Ensembl"/>
        </authorList>
    </citation>
    <scope>IDENTIFICATION</scope>
</reference>
<dbReference type="GO" id="GO:0009986">
    <property type="term" value="C:cell surface"/>
    <property type="evidence" value="ECO:0007669"/>
    <property type="project" value="TreeGrafter"/>
</dbReference>
<feature type="transmembrane region" description="Helical" evidence="13">
    <location>
        <begin position="218"/>
        <end position="242"/>
    </location>
</feature>
<keyword evidence="8 13" id="KW-0472">Membrane</keyword>
<gene>
    <name evidence="16" type="primary">LOC115045564</name>
</gene>
<keyword evidence="4 11" id="KW-0812">Transmembrane</keyword>
<dbReference type="GeneID" id="115045564"/>
<keyword evidence="5 14" id="KW-0732">Signal</keyword>
<comment type="similarity">
    <text evidence="3">Belongs to the neurexin family.</text>
</comment>
<dbReference type="OrthoDB" id="10044468at2759"/>
<dbReference type="InterPro" id="IPR001050">
    <property type="entry name" value="Syndecan"/>
</dbReference>
<dbReference type="GO" id="GO:0016477">
    <property type="term" value="P:cell migration"/>
    <property type="evidence" value="ECO:0007669"/>
    <property type="project" value="TreeGrafter"/>
</dbReference>
<evidence type="ECO:0000256" key="5">
    <source>
        <dbReference type="ARBA" id="ARBA00022729"/>
    </source>
</evidence>
<name>A0A665VBR3_ECHNA</name>
<feature type="domain" description="Syndecan/Neurexin" evidence="15">
    <location>
        <begin position="211"/>
        <end position="272"/>
    </location>
</feature>
<dbReference type="InterPro" id="IPR027789">
    <property type="entry name" value="Syndecan/Neurexin_dom"/>
</dbReference>
<reference evidence="16" key="2">
    <citation type="submission" date="2025-08" db="UniProtKB">
        <authorList>
            <consortium name="Ensembl"/>
        </authorList>
    </citation>
    <scope>IDENTIFICATION</scope>
</reference>
<feature type="chain" id="PRO_5025327635" description="Syndecan" evidence="14">
    <location>
        <begin position="18"/>
        <end position="274"/>
    </location>
</feature>
<reference evidence="16" key="1">
    <citation type="submission" date="2021-04" db="EMBL/GenBank/DDBJ databases">
        <authorList>
            <consortium name="Wellcome Sanger Institute Data Sharing"/>
        </authorList>
    </citation>
    <scope>NUCLEOTIDE SEQUENCE [LARGE SCALE GENOMIC DNA]</scope>
</reference>
<feature type="region of interest" description="Disordered" evidence="12">
    <location>
        <begin position="32"/>
        <end position="62"/>
    </location>
</feature>
<dbReference type="Pfam" id="PF01034">
    <property type="entry name" value="Syndecan"/>
    <property type="match status" value="1"/>
</dbReference>
<evidence type="ECO:0000256" key="7">
    <source>
        <dbReference type="ARBA" id="ARBA00022989"/>
    </source>
</evidence>
<evidence type="ECO:0000256" key="11">
    <source>
        <dbReference type="RuleBase" id="RU000649"/>
    </source>
</evidence>
<evidence type="ECO:0000259" key="15">
    <source>
        <dbReference type="Pfam" id="PF01034"/>
    </source>
</evidence>
<evidence type="ECO:0000256" key="1">
    <source>
        <dbReference type="ARBA" id="ARBA00004479"/>
    </source>
</evidence>
<evidence type="ECO:0000256" key="2">
    <source>
        <dbReference type="ARBA" id="ARBA00005343"/>
    </source>
</evidence>
<comment type="subcellular location">
    <subcellularLocation>
        <location evidence="1 11">Membrane</location>
        <topology evidence="1 11">Single-pass type I membrane protein</topology>
    </subcellularLocation>
</comment>
<feature type="signal peptide" evidence="14">
    <location>
        <begin position="1"/>
        <end position="17"/>
    </location>
</feature>
<keyword evidence="7 13" id="KW-1133">Transmembrane helix</keyword>
<keyword evidence="10 11" id="KW-0357">Heparan sulfate</keyword>
<protein>
    <recommendedName>
        <fullName evidence="11">Syndecan</fullName>
    </recommendedName>
</protein>
<dbReference type="PANTHER" id="PTHR10915:SF6">
    <property type="entry name" value="SYNDECAN-2"/>
    <property type="match status" value="1"/>
</dbReference>
<evidence type="ECO:0000313" key="16">
    <source>
        <dbReference type="Ensembl" id="ENSENLP00000029136.1"/>
    </source>
</evidence>
<dbReference type="PANTHER" id="PTHR10915">
    <property type="entry name" value="SYNDECAN"/>
    <property type="match status" value="1"/>
</dbReference>
<evidence type="ECO:0000256" key="6">
    <source>
        <dbReference type="ARBA" id="ARBA00022974"/>
    </source>
</evidence>
<dbReference type="AlphaFoldDB" id="A0A665VBR3"/>
<dbReference type="Ensembl" id="ENSENLT00000030005.1">
    <property type="protein sequence ID" value="ENSENLP00000029136.1"/>
    <property type="gene ID" value="ENSENLG00000013001.1"/>
</dbReference>
<comment type="similarity">
    <text evidence="2 11">Belongs to the syndecan proteoglycan family.</text>
</comment>
<sequence>MRSLWLFLIGLATGITGEKLLVSSQSPFTTDDLYIEGQTSGDLPIDDEDGRDGSGSGSGDFADKEELYRRFLNLSETTFIEDVIPVQPKSTAYSPQNPSTTAAAALPSIFPDGDKEEEEPSIGPTDDWIVKTTIPSSTSMPPSKTTTVGFSSDVSVTKDTSEDTTLDKLGVSTSKDKEMVLAEENFGNAAEANGQGRIYEMDSPKEVSSENLWKRTEVLAAVIACGVIGFLCAVFLLLLLGYRMKKKDEGSYELGDTKLSSTAYHKAPTKEFYA</sequence>
<feature type="compositionally biased region" description="Polar residues" evidence="12">
    <location>
        <begin position="90"/>
        <end position="102"/>
    </location>
</feature>
<organism evidence="16 17">
    <name type="scientific">Echeneis naucrates</name>
    <name type="common">Live sharksucker</name>
    <dbReference type="NCBI Taxonomy" id="173247"/>
    <lineage>
        <taxon>Eukaryota</taxon>
        <taxon>Metazoa</taxon>
        <taxon>Chordata</taxon>
        <taxon>Craniata</taxon>
        <taxon>Vertebrata</taxon>
        <taxon>Euteleostomi</taxon>
        <taxon>Actinopterygii</taxon>
        <taxon>Neopterygii</taxon>
        <taxon>Teleostei</taxon>
        <taxon>Neoteleostei</taxon>
        <taxon>Acanthomorphata</taxon>
        <taxon>Carangaria</taxon>
        <taxon>Carangiformes</taxon>
        <taxon>Echeneidae</taxon>
        <taxon>Echeneis</taxon>
    </lineage>
</organism>
<proteinExistence type="inferred from homology"/>
<keyword evidence="6 11" id="KW-0654">Proteoglycan</keyword>
<accession>A0A665VBR3</accession>
<keyword evidence="9 11" id="KW-0325">Glycoprotein</keyword>
<evidence type="ECO:0000313" key="17">
    <source>
        <dbReference type="Proteomes" id="UP000472264"/>
    </source>
</evidence>
<evidence type="ECO:0000256" key="10">
    <source>
        <dbReference type="ARBA" id="ARBA00023207"/>
    </source>
</evidence>
<evidence type="ECO:0000256" key="8">
    <source>
        <dbReference type="ARBA" id="ARBA00023136"/>
    </source>
</evidence>
<dbReference type="PROSITE" id="PS00964">
    <property type="entry name" value="SYNDECAN"/>
    <property type="match status" value="1"/>
</dbReference>
<evidence type="ECO:0000256" key="13">
    <source>
        <dbReference type="SAM" id="Phobius"/>
    </source>
</evidence>
<dbReference type="RefSeq" id="XP_029361175.1">
    <property type="nucleotide sequence ID" value="XM_029505315.1"/>
</dbReference>